<feature type="transmembrane region" description="Helical" evidence="7">
    <location>
        <begin position="358"/>
        <end position="379"/>
    </location>
</feature>
<evidence type="ECO:0000313" key="10">
    <source>
        <dbReference type="Proteomes" id="UP000674938"/>
    </source>
</evidence>
<dbReference type="Proteomes" id="UP000674938">
    <property type="component" value="Unassembled WGS sequence"/>
</dbReference>
<sequence>MEKMMKQKETNVKIVTLTVFIATFMTAIEATIVSTAMPTIAGQLKGGEIMSWVFSIYLLTNAMMTPVYGKLADRIGRKPIFLFGIVVFIIGSSLCGISGSMLQLIIFRAIQGIGAGAIMPVALTIIADIYPIDKRAKVLGLSSAFWGIASVVGPLCGGFIVDTIGWHWIFFVNVPIGIILVFLIMIFLVEPKNEHDKQPIDVAGSLSLMMFLLALLYGFQTLSEGTGFGLASVLSFGIAIGFCLLFVFIEKRAKDPVISLDLFKNKTFMIVNIIAALVSGFLMGIDVYIPMWMQGVLGLKAALGGMALAPLSFTWIIGSLLAGRLLEKTTTKRALTIGLVIIIIGGLMLANAPVSTPFWAFCLISGFTGIGLGITITGSTVKAQSSVSHDNVGVATSFNTLMRTLGQTIMVSIFGVILNNHLNNEIAANADLGLTRDMIDQLSNRETLGELAADVIEPLREILYKGLHSVYFVGVILLVVAILLNQFQKSERLIHKD</sequence>
<feature type="transmembrane region" description="Helical" evidence="7">
    <location>
        <begin position="270"/>
        <end position="289"/>
    </location>
</feature>
<keyword evidence="10" id="KW-1185">Reference proteome</keyword>
<feature type="transmembrane region" description="Helical" evidence="7">
    <location>
        <begin position="138"/>
        <end position="160"/>
    </location>
</feature>
<dbReference type="EMBL" id="JAEEGA010000002">
    <property type="protein sequence ID" value="MBP1040451.1"/>
    <property type="molecule type" value="Genomic_DNA"/>
</dbReference>
<feature type="transmembrane region" description="Helical" evidence="7">
    <location>
        <begin position="12"/>
        <end position="37"/>
    </location>
</feature>
<dbReference type="GO" id="GO:0022857">
    <property type="term" value="F:transmembrane transporter activity"/>
    <property type="evidence" value="ECO:0007669"/>
    <property type="project" value="InterPro"/>
</dbReference>
<evidence type="ECO:0000256" key="3">
    <source>
        <dbReference type="ARBA" id="ARBA00022475"/>
    </source>
</evidence>
<feature type="transmembrane region" description="Helical" evidence="7">
    <location>
        <begin position="105"/>
        <end position="126"/>
    </location>
</feature>
<comment type="caution">
    <text evidence="9">The sequence shown here is derived from an EMBL/GenBank/DDBJ whole genome shotgun (WGS) entry which is preliminary data.</text>
</comment>
<dbReference type="Pfam" id="PF07690">
    <property type="entry name" value="MFS_1"/>
    <property type="match status" value="1"/>
</dbReference>
<dbReference type="InterPro" id="IPR036259">
    <property type="entry name" value="MFS_trans_sf"/>
</dbReference>
<evidence type="ECO:0000256" key="4">
    <source>
        <dbReference type="ARBA" id="ARBA00022692"/>
    </source>
</evidence>
<dbReference type="NCBIfam" id="TIGR00711">
    <property type="entry name" value="efflux_EmrB"/>
    <property type="match status" value="1"/>
</dbReference>
<dbReference type="PRINTS" id="PR01036">
    <property type="entry name" value="TCRTETB"/>
</dbReference>
<evidence type="ECO:0000256" key="2">
    <source>
        <dbReference type="ARBA" id="ARBA00022448"/>
    </source>
</evidence>
<organism evidence="9 10">
    <name type="scientific">Vagococcus allomyrinae</name>
    <dbReference type="NCBI Taxonomy" id="2794353"/>
    <lineage>
        <taxon>Bacteria</taxon>
        <taxon>Bacillati</taxon>
        <taxon>Bacillota</taxon>
        <taxon>Bacilli</taxon>
        <taxon>Lactobacillales</taxon>
        <taxon>Enterococcaceae</taxon>
        <taxon>Vagococcus</taxon>
    </lineage>
</organism>
<keyword evidence="2" id="KW-0813">Transport</keyword>
<dbReference type="FunFam" id="1.20.1720.10:FF:000004">
    <property type="entry name" value="EmrB/QacA family drug resistance transporter"/>
    <property type="match status" value="1"/>
</dbReference>
<proteinExistence type="predicted"/>
<accession>A0A940SUV7</accession>
<feature type="transmembrane region" description="Helical" evidence="7">
    <location>
        <begin position="80"/>
        <end position="99"/>
    </location>
</feature>
<keyword evidence="3" id="KW-1003">Cell membrane</keyword>
<feature type="domain" description="Major facilitator superfamily (MFS) profile" evidence="8">
    <location>
        <begin position="15"/>
        <end position="492"/>
    </location>
</feature>
<dbReference type="AlphaFoldDB" id="A0A940SUV7"/>
<feature type="transmembrane region" description="Helical" evidence="7">
    <location>
        <begin position="200"/>
        <end position="219"/>
    </location>
</feature>
<dbReference type="PANTHER" id="PTHR23501:SF191">
    <property type="entry name" value="VACUOLAR BASIC AMINO ACID TRANSPORTER 4"/>
    <property type="match status" value="1"/>
</dbReference>
<evidence type="ECO:0000256" key="5">
    <source>
        <dbReference type="ARBA" id="ARBA00022989"/>
    </source>
</evidence>
<protein>
    <submittedName>
        <fullName evidence="9">MFS transporter</fullName>
    </submittedName>
</protein>
<dbReference type="PROSITE" id="PS50850">
    <property type="entry name" value="MFS"/>
    <property type="match status" value="1"/>
</dbReference>
<feature type="transmembrane region" description="Helical" evidence="7">
    <location>
        <begin position="301"/>
        <end position="322"/>
    </location>
</feature>
<reference evidence="9" key="1">
    <citation type="submission" date="2020-12" db="EMBL/GenBank/DDBJ databases">
        <title>Vagococcus allomyrinae sp. nov. and Enterococcus lavae sp. nov., isolated from the larvae of Allomyrina dichotoma.</title>
        <authorList>
            <person name="Lee S.D."/>
        </authorList>
    </citation>
    <scope>NUCLEOTIDE SEQUENCE</scope>
    <source>
        <strain evidence="9">BWB3-3</strain>
    </source>
</reference>
<feature type="transmembrane region" description="Helical" evidence="7">
    <location>
        <begin position="469"/>
        <end position="487"/>
    </location>
</feature>
<keyword evidence="4 7" id="KW-0812">Transmembrane</keyword>
<evidence type="ECO:0000259" key="8">
    <source>
        <dbReference type="PROSITE" id="PS50850"/>
    </source>
</evidence>
<comment type="subcellular location">
    <subcellularLocation>
        <location evidence="1">Cell membrane</location>
        <topology evidence="1">Multi-pass membrane protein</topology>
    </subcellularLocation>
</comment>
<dbReference type="Gene3D" id="1.20.1250.20">
    <property type="entry name" value="MFS general substrate transporter like domains"/>
    <property type="match status" value="1"/>
</dbReference>
<dbReference type="CDD" id="cd17502">
    <property type="entry name" value="MFS_Azr1_MDR_like"/>
    <property type="match status" value="1"/>
</dbReference>
<dbReference type="GO" id="GO:0005886">
    <property type="term" value="C:plasma membrane"/>
    <property type="evidence" value="ECO:0007669"/>
    <property type="project" value="UniProtKB-SubCell"/>
</dbReference>
<keyword evidence="6 7" id="KW-0472">Membrane</keyword>
<feature type="transmembrane region" description="Helical" evidence="7">
    <location>
        <begin position="225"/>
        <end position="249"/>
    </location>
</feature>
<name>A0A940SUV7_9ENTE</name>
<feature type="transmembrane region" description="Helical" evidence="7">
    <location>
        <begin position="166"/>
        <end position="188"/>
    </location>
</feature>
<evidence type="ECO:0000313" key="9">
    <source>
        <dbReference type="EMBL" id="MBP1040451.1"/>
    </source>
</evidence>
<evidence type="ECO:0000256" key="7">
    <source>
        <dbReference type="SAM" id="Phobius"/>
    </source>
</evidence>
<feature type="transmembrane region" description="Helical" evidence="7">
    <location>
        <begin position="334"/>
        <end position="352"/>
    </location>
</feature>
<dbReference type="InterPro" id="IPR004638">
    <property type="entry name" value="EmrB-like"/>
</dbReference>
<dbReference type="InterPro" id="IPR020846">
    <property type="entry name" value="MFS_dom"/>
</dbReference>
<evidence type="ECO:0000256" key="6">
    <source>
        <dbReference type="ARBA" id="ARBA00023136"/>
    </source>
</evidence>
<gene>
    <name evidence="9" type="ORF">I6N95_05420</name>
</gene>
<feature type="transmembrane region" description="Helical" evidence="7">
    <location>
        <begin position="49"/>
        <end position="68"/>
    </location>
</feature>
<evidence type="ECO:0000256" key="1">
    <source>
        <dbReference type="ARBA" id="ARBA00004651"/>
    </source>
</evidence>
<dbReference type="SUPFAM" id="SSF103473">
    <property type="entry name" value="MFS general substrate transporter"/>
    <property type="match status" value="1"/>
</dbReference>
<dbReference type="Gene3D" id="1.20.1720.10">
    <property type="entry name" value="Multidrug resistance protein D"/>
    <property type="match status" value="1"/>
</dbReference>
<keyword evidence="5 7" id="KW-1133">Transmembrane helix</keyword>
<dbReference type="InterPro" id="IPR011701">
    <property type="entry name" value="MFS"/>
</dbReference>
<dbReference type="PANTHER" id="PTHR23501">
    <property type="entry name" value="MAJOR FACILITATOR SUPERFAMILY"/>
    <property type="match status" value="1"/>
</dbReference>